<evidence type="ECO:0000313" key="2">
    <source>
        <dbReference type="EMBL" id="BFF89195.1"/>
    </source>
</evidence>
<gene>
    <name evidence="2" type="ORF">DMAD_07999</name>
</gene>
<keyword evidence="3" id="KW-1185">Reference proteome</keyword>
<reference evidence="2 3" key="1">
    <citation type="submission" date="2024-02" db="EMBL/GenBank/DDBJ databases">
        <title>A chromosome-level genome assembly of Drosophila madeirensis, a fruit fly species endemic to Madeira island.</title>
        <authorList>
            <person name="Tomihara K."/>
            <person name="Llopart A."/>
            <person name="Yamamoto D."/>
        </authorList>
    </citation>
    <scope>NUCLEOTIDE SEQUENCE [LARGE SCALE GENOMIC DNA]</scope>
    <source>
        <strain evidence="2 3">RF1</strain>
    </source>
</reference>
<dbReference type="Proteomes" id="UP001500889">
    <property type="component" value="Chromosome O"/>
</dbReference>
<keyword evidence="1" id="KW-0732">Signal</keyword>
<evidence type="ECO:0000313" key="3">
    <source>
        <dbReference type="Proteomes" id="UP001500889"/>
    </source>
</evidence>
<protein>
    <submittedName>
        <fullName evidence="2">Uncharacterized protein</fullName>
    </submittedName>
</protein>
<sequence>MKHNKLPKMSLSWRNFPKLFLVLPVLHFVLAAVIEIESAEQKRMRMLAKNNVETIAAAMKRRKEDIKEC</sequence>
<name>A0AAU9F3K1_DROMD</name>
<feature type="signal peptide" evidence="1">
    <location>
        <begin position="1"/>
        <end position="31"/>
    </location>
</feature>
<evidence type="ECO:0000256" key="1">
    <source>
        <dbReference type="SAM" id="SignalP"/>
    </source>
</evidence>
<organism evidence="2 3">
    <name type="scientific">Drosophila madeirensis</name>
    <name type="common">Fruit fly</name>
    <dbReference type="NCBI Taxonomy" id="30013"/>
    <lineage>
        <taxon>Eukaryota</taxon>
        <taxon>Metazoa</taxon>
        <taxon>Ecdysozoa</taxon>
        <taxon>Arthropoda</taxon>
        <taxon>Hexapoda</taxon>
        <taxon>Insecta</taxon>
        <taxon>Pterygota</taxon>
        <taxon>Neoptera</taxon>
        <taxon>Endopterygota</taxon>
        <taxon>Diptera</taxon>
        <taxon>Brachycera</taxon>
        <taxon>Muscomorpha</taxon>
        <taxon>Ephydroidea</taxon>
        <taxon>Drosophilidae</taxon>
        <taxon>Drosophila</taxon>
        <taxon>Sophophora</taxon>
    </lineage>
</organism>
<dbReference type="AlphaFoldDB" id="A0AAU9F3K1"/>
<accession>A0AAU9F3K1</accession>
<proteinExistence type="predicted"/>
<dbReference type="EMBL" id="AP029263">
    <property type="protein sequence ID" value="BFF89195.1"/>
    <property type="molecule type" value="Genomic_DNA"/>
</dbReference>
<feature type="chain" id="PRO_5043358765" evidence="1">
    <location>
        <begin position="32"/>
        <end position="69"/>
    </location>
</feature>